<dbReference type="PROSITE" id="PS01007">
    <property type="entry name" value="TRANSPOSASE_MUTATOR"/>
    <property type="match status" value="1"/>
</dbReference>
<evidence type="ECO:0000256" key="1">
    <source>
        <dbReference type="ARBA" id="ARBA00002190"/>
    </source>
</evidence>
<keyword evidence="5" id="KW-0233">DNA recombination</keyword>
<gene>
    <name evidence="7" type="ORF">P2L57_39775</name>
</gene>
<dbReference type="Pfam" id="PF00872">
    <property type="entry name" value="Transposase_mut"/>
    <property type="match status" value="1"/>
</dbReference>
<reference evidence="7 8" key="1">
    <citation type="submission" date="2023-03" db="EMBL/GenBank/DDBJ databases">
        <title>Draft genome sequence of type strain Streptomyces ferralitis JCM 14344.</title>
        <authorList>
            <person name="Klaysubun C."/>
            <person name="Duangmal K."/>
        </authorList>
    </citation>
    <scope>NUCLEOTIDE SEQUENCE [LARGE SCALE GENOMIC DNA]</scope>
    <source>
        <strain evidence="7 8">JCM 14344</strain>
    </source>
</reference>
<feature type="region of interest" description="Disordered" evidence="6">
    <location>
        <begin position="99"/>
        <end position="118"/>
    </location>
</feature>
<comment type="caution">
    <text evidence="7">The sequence shown here is derived from an EMBL/GenBank/DDBJ whole genome shotgun (WGS) entry which is preliminary data.</text>
</comment>
<comment type="function">
    <text evidence="1">Required for the transposition of the insertion element.</text>
</comment>
<organism evidence="7 8">
    <name type="scientific">Streptantibioticus ferralitis</name>
    <dbReference type="NCBI Taxonomy" id="236510"/>
    <lineage>
        <taxon>Bacteria</taxon>
        <taxon>Bacillati</taxon>
        <taxon>Actinomycetota</taxon>
        <taxon>Actinomycetes</taxon>
        <taxon>Kitasatosporales</taxon>
        <taxon>Streptomycetaceae</taxon>
        <taxon>Streptantibioticus</taxon>
    </lineage>
</organism>
<dbReference type="NCBIfam" id="NF033543">
    <property type="entry name" value="transpos_IS256"/>
    <property type="match status" value="1"/>
</dbReference>
<dbReference type="Proteomes" id="UP001220022">
    <property type="component" value="Unassembled WGS sequence"/>
</dbReference>
<evidence type="ECO:0000256" key="6">
    <source>
        <dbReference type="SAM" id="MobiDB-lite"/>
    </source>
</evidence>
<proteinExistence type="inferred from homology"/>
<evidence type="ECO:0000256" key="5">
    <source>
        <dbReference type="ARBA" id="ARBA00023172"/>
    </source>
</evidence>
<dbReference type="EMBL" id="JARHTQ010000086">
    <property type="protein sequence ID" value="MDF2261631.1"/>
    <property type="molecule type" value="Genomic_DNA"/>
</dbReference>
<keyword evidence="3" id="KW-0815">Transposition</keyword>
<evidence type="ECO:0000256" key="4">
    <source>
        <dbReference type="ARBA" id="ARBA00023125"/>
    </source>
</evidence>
<accession>A0ABT5ZDG3</accession>
<comment type="similarity">
    <text evidence="2">Belongs to the transposase mutator family.</text>
</comment>
<evidence type="ECO:0000256" key="2">
    <source>
        <dbReference type="ARBA" id="ARBA00010961"/>
    </source>
</evidence>
<evidence type="ECO:0000313" key="7">
    <source>
        <dbReference type="EMBL" id="MDF2261631.1"/>
    </source>
</evidence>
<dbReference type="PANTHER" id="PTHR33217">
    <property type="entry name" value="TRANSPOSASE FOR INSERTION SEQUENCE ELEMENT IS1081"/>
    <property type="match status" value="1"/>
</dbReference>
<keyword evidence="8" id="KW-1185">Reference proteome</keyword>
<evidence type="ECO:0000313" key="8">
    <source>
        <dbReference type="Proteomes" id="UP001220022"/>
    </source>
</evidence>
<evidence type="ECO:0000256" key="3">
    <source>
        <dbReference type="ARBA" id="ARBA00022578"/>
    </source>
</evidence>
<name>A0ABT5ZDG3_9ACTN</name>
<protein>
    <submittedName>
        <fullName evidence="7">IS256 family transposase</fullName>
    </submittedName>
</protein>
<dbReference type="InterPro" id="IPR001207">
    <property type="entry name" value="Transposase_mutator"/>
</dbReference>
<sequence>MDTKSSHLIEDADGVSVAVLGSGVDGAGVASKATILSCEVAAAHGVSPRLLDELAELAADKVRDGGLKLMGEGGLLVELARHLMQAAVEAEMDLHLAEEAGRTGGKGSRSGGNARNGYRPRKVITEVGTVTVQVPRDRLGTFTSGLLPKYARRTGGLDEMVLSLTAKGLTSGEIVAHLAETYGMETSKETVSTITDKALDSMADWRTRPLDPVYPVLFVDCVNVKIRDGAVANRPVYVVLAVTCDGHREILGLWAGDGGEGAKYWQSVLAELQNRGVRDVLMLVCDGLKGLPEAVNTVFPQTVVQLCIVHLIRTTLRYISRQDWDAAARDLRPVYTAANEDEALARLAEFSEKWEVKYPAAVKAWERSWSEVVPFLGFPSPIRKIISTTNAIESLNARYRRSVNACGHFPNETAALKRLYLTTLALDPTGRGRKRWTSRWMEAMNAFDIAFDGRLSAGRV</sequence>
<dbReference type="PANTHER" id="PTHR33217:SF8">
    <property type="entry name" value="MUTATOR FAMILY TRANSPOSASE"/>
    <property type="match status" value="1"/>
</dbReference>
<keyword evidence="4" id="KW-0238">DNA-binding</keyword>